<evidence type="ECO:0000313" key="3">
    <source>
        <dbReference type="WBParaSite" id="Minc3s00013g00837"/>
    </source>
</evidence>
<accession>A0A914KHJ3</accession>
<feature type="region of interest" description="Disordered" evidence="1">
    <location>
        <begin position="45"/>
        <end position="85"/>
    </location>
</feature>
<organism evidence="2 3">
    <name type="scientific">Meloidogyne incognita</name>
    <name type="common">Southern root-knot nematode worm</name>
    <name type="synonym">Oxyuris incognita</name>
    <dbReference type="NCBI Taxonomy" id="6306"/>
    <lineage>
        <taxon>Eukaryota</taxon>
        <taxon>Metazoa</taxon>
        <taxon>Ecdysozoa</taxon>
        <taxon>Nematoda</taxon>
        <taxon>Chromadorea</taxon>
        <taxon>Rhabditida</taxon>
        <taxon>Tylenchina</taxon>
        <taxon>Tylenchomorpha</taxon>
        <taxon>Tylenchoidea</taxon>
        <taxon>Meloidogynidae</taxon>
        <taxon>Meloidogyninae</taxon>
        <taxon>Meloidogyne</taxon>
        <taxon>Meloidogyne incognita group</taxon>
    </lineage>
</organism>
<dbReference type="Proteomes" id="UP000887563">
    <property type="component" value="Unplaced"/>
</dbReference>
<sequence>MDSVWPWAVGMENMEGAKSFSILALTVKELCGMTINKLIKTFEKEKNKGKTHGGSHSTDIYRTEQQETSSSSSKGKSSKGKEKVVYGAVQTVTPKKPTKGPKAGYISSVDRKGITIEEVTKKGKKKKSKQVQSEDAADFYVGSYQRWVGKDEGGGNRTGWKSEMAQKSELGNQPKFTEIGSLKSEMPNDNMPQKKSKYNFFPIC</sequence>
<protein>
    <submittedName>
        <fullName evidence="3">Uncharacterized protein</fullName>
    </submittedName>
</protein>
<name>A0A914KHJ3_MELIC</name>
<evidence type="ECO:0000313" key="2">
    <source>
        <dbReference type="Proteomes" id="UP000887563"/>
    </source>
</evidence>
<feature type="region of interest" description="Disordered" evidence="1">
    <location>
        <begin position="150"/>
        <end position="174"/>
    </location>
</feature>
<reference evidence="3" key="1">
    <citation type="submission" date="2022-11" db="UniProtKB">
        <authorList>
            <consortium name="WormBaseParasite"/>
        </authorList>
    </citation>
    <scope>IDENTIFICATION</scope>
</reference>
<proteinExistence type="predicted"/>
<dbReference type="AlphaFoldDB" id="A0A914KHJ3"/>
<keyword evidence="2" id="KW-1185">Reference proteome</keyword>
<evidence type="ECO:0000256" key="1">
    <source>
        <dbReference type="SAM" id="MobiDB-lite"/>
    </source>
</evidence>
<dbReference type="WBParaSite" id="Minc3s00013g00837">
    <property type="protein sequence ID" value="Minc3s00013g00837"/>
    <property type="gene ID" value="Minc3s00013g00837"/>
</dbReference>